<comment type="caution">
    <text evidence="2">The sequence shown here is derived from an EMBL/GenBank/DDBJ whole genome shotgun (WGS) entry which is preliminary data.</text>
</comment>
<gene>
    <name evidence="2" type="ORF">L7E55_16870</name>
</gene>
<feature type="transmembrane region" description="Helical" evidence="1">
    <location>
        <begin position="56"/>
        <end position="78"/>
    </location>
</feature>
<dbReference type="RefSeq" id="WP_277445534.1">
    <property type="nucleotide sequence ID" value="NZ_JAKOAV010000057.1"/>
</dbReference>
<feature type="transmembrane region" description="Helical" evidence="1">
    <location>
        <begin position="6"/>
        <end position="26"/>
    </location>
</feature>
<feature type="transmembrane region" description="Helical" evidence="1">
    <location>
        <begin position="33"/>
        <end position="50"/>
    </location>
</feature>
<name>A0A9X4H0Q0_9FIRM</name>
<accession>A0A9X4H0Q0</accession>
<keyword evidence="1" id="KW-1133">Transmembrane helix</keyword>
<sequence length="128" mass="14417">MKLFVLIYNGFIWGLLAAIIAINSLWLDMRISVGLIIPLVILISIIAGLLTRKQVIIKRSFTLANFILCFILAFLVLGSKRLTVVPASIIRESIKMTKIRFSVIDLILIISLALGLILIWIWRPTSKN</sequence>
<reference evidence="2" key="1">
    <citation type="submission" date="2022-02" db="EMBL/GenBank/DDBJ databases">
        <authorList>
            <person name="Leng L."/>
        </authorList>
    </citation>
    <scope>NUCLEOTIDE SEQUENCE</scope>
    <source>
        <strain evidence="2">JI</strain>
    </source>
</reference>
<organism evidence="2 3">
    <name type="scientific">Pelotomaculum isophthalicicum JI</name>
    <dbReference type="NCBI Taxonomy" id="947010"/>
    <lineage>
        <taxon>Bacteria</taxon>
        <taxon>Bacillati</taxon>
        <taxon>Bacillota</taxon>
        <taxon>Clostridia</taxon>
        <taxon>Eubacteriales</taxon>
        <taxon>Desulfotomaculaceae</taxon>
        <taxon>Pelotomaculum</taxon>
    </lineage>
</organism>
<evidence type="ECO:0000313" key="3">
    <source>
        <dbReference type="Proteomes" id="UP001154312"/>
    </source>
</evidence>
<keyword evidence="3" id="KW-1185">Reference proteome</keyword>
<keyword evidence="1" id="KW-0472">Membrane</keyword>
<dbReference type="Proteomes" id="UP001154312">
    <property type="component" value="Unassembled WGS sequence"/>
</dbReference>
<evidence type="ECO:0000256" key="1">
    <source>
        <dbReference type="SAM" id="Phobius"/>
    </source>
</evidence>
<proteinExistence type="predicted"/>
<feature type="transmembrane region" description="Helical" evidence="1">
    <location>
        <begin position="99"/>
        <end position="122"/>
    </location>
</feature>
<protein>
    <submittedName>
        <fullName evidence="2">Uncharacterized protein</fullName>
    </submittedName>
</protein>
<dbReference type="AlphaFoldDB" id="A0A9X4H0Q0"/>
<dbReference type="EMBL" id="JAKOAV010000057">
    <property type="protein sequence ID" value="MDF9409997.1"/>
    <property type="molecule type" value="Genomic_DNA"/>
</dbReference>
<keyword evidence="1" id="KW-0812">Transmembrane</keyword>
<evidence type="ECO:0000313" key="2">
    <source>
        <dbReference type="EMBL" id="MDF9409997.1"/>
    </source>
</evidence>